<keyword evidence="3" id="KW-1185">Reference proteome</keyword>
<feature type="compositionally biased region" description="Basic and acidic residues" evidence="1">
    <location>
        <begin position="67"/>
        <end position="80"/>
    </location>
</feature>
<sequence>MGYWTKRERAMVSSYLVCDLCGRFGPPAGFLSQDGLRLCYQCWYQERLGGNPSKDGEPEPPPPEEPGTSREPDTDAGKNN</sequence>
<dbReference type="EMBL" id="SPMZ01000011">
    <property type="protein sequence ID" value="NMQ18386.1"/>
    <property type="molecule type" value="Genomic_DNA"/>
</dbReference>
<reference evidence="2 3" key="1">
    <citation type="submission" date="2019-03" db="EMBL/GenBank/DDBJ databases">
        <title>Metabolic reconstructions from genomes of highly enriched 'Candidatus Accumulibacter' and 'Candidatus Competibacter' bioreactor populations.</title>
        <authorList>
            <person name="Annavajhala M.K."/>
            <person name="Welles L."/>
            <person name="Abbas B."/>
            <person name="Sorokin D."/>
            <person name="Park H."/>
            <person name="Van Loosdrecht M."/>
            <person name="Chandran K."/>
        </authorList>
    </citation>
    <scope>NUCLEOTIDE SEQUENCE [LARGE SCALE GENOMIC DNA]</scope>
    <source>
        <strain evidence="2 3">SBR_G</strain>
    </source>
</reference>
<evidence type="ECO:0000313" key="3">
    <source>
        <dbReference type="Proteomes" id="UP000760480"/>
    </source>
</evidence>
<dbReference type="RefSeq" id="WP_169247637.1">
    <property type="nucleotide sequence ID" value="NZ_SPMZ01000011.1"/>
</dbReference>
<organism evidence="2 3">
    <name type="scientific">Candidatus Competibacter phosphatis</name>
    <dbReference type="NCBI Taxonomy" id="221280"/>
    <lineage>
        <taxon>Bacteria</taxon>
        <taxon>Pseudomonadati</taxon>
        <taxon>Pseudomonadota</taxon>
        <taxon>Gammaproteobacteria</taxon>
        <taxon>Candidatus Competibacteraceae</taxon>
        <taxon>Candidatus Competibacter</taxon>
    </lineage>
</organism>
<evidence type="ECO:0000256" key="1">
    <source>
        <dbReference type="SAM" id="MobiDB-lite"/>
    </source>
</evidence>
<evidence type="ECO:0000313" key="2">
    <source>
        <dbReference type="EMBL" id="NMQ18386.1"/>
    </source>
</evidence>
<comment type="caution">
    <text evidence="2">The sequence shown here is derived from an EMBL/GenBank/DDBJ whole genome shotgun (WGS) entry which is preliminary data.</text>
</comment>
<gene>
    <name evidence="2" type="ORF">E4P82_03735</name>
</gene>
<proteinExistence type="predicted"/>
<dbReference type="Proteomes" id="UP000760480">
    <property type="component" value="Unassembled WGS sequence"/>
</dbReference>
<name>A0ABX1TG89_9GAMM</name>
<feature type="region of interest" description="Disordered" evidence="1">
    <location>
        <begin position="50"/>
        <end position="80"/>
    </location>
</feature>
<accession>A0ABX1TG89</accession>
<protein>
    <submittedName>
        <fullName evidence="2">Uncharacterized protein</fullName>
    </submittedName>
</protein>